<organism evidence="4 5">
    <name type="scientific">Acidianus sulfidivorans JP7</name>
    <dbReference type="NCBI Taxonomy" id="619593"/>
    <lineage>
        <taxon>Archaea</taxon>
        <taxon>Thermoproteota</taxon>
        <taxon>Thermoprotei</taxon>
        <taxon>Sulfolobales</taxon>
        <taxon>Sulfolobaceae</taxon>
        <taxon>Acidianus</taxon>
    </lineage>
</organism>
<keyword evidence="5" id="KW-1185">Reference proteome</keyword>
<evidence type="ECO:0000259" key="3">
    <source>
        <dbReference type="PROSITE" id="PS51371"/>
    </source>
</evidence>
<gene>
    <name evidence="4" type="ORF">DFR86_01345</name>
</gene>
<dbReference type="InterPro" id="IPR046342">
    <property type="entry name" value="CBS_dom_sf"/>
</dbReference>
<protein>
    <submittedName>
        <fullName evidence="4">Histidine kinase</fullName>
    </submittedName>
</protein>
<keyword evidence="1 2" id="KW-0129">CBS domain</keyword>
<reference evidence="4 5" key="1">
    <citation type="submission" date="2018-05" db="EMBL/GenBank/DDBJ databases">
        <title>Complete Genome Sequences of Extremely Thermoacidophilic, Metal-Mobilizing Type-Strain Members of the Archaeal Family Sulfolobaceae: Acidianus brierleyi DSM-1651T, Acidianus sulfidivorans DSM-18786T, Metallosphaera hakonensis DSM-7519T, and Metallosphaera prunae DSM-10039T.</title>
        <authorList>
            <person name="Counts J.A."/>
            <person name="Kelly R.M."/>
        </authorList>
    </citation>
    <scope>NUCLEOTIDE SEQUENCE [LARGE SCALE GENOMIC DNA]</scope>
    <source>
        <strain evidence="4 5">JP7</strain>
    </source>
</reference>
<evidence type="ECO:0000256" key="1">
    <source>
        <dbReference type="ARBA" id="ARBA00023122"/>
    </source>
</evidence>
<dbReference type="Pfam" id="PF00571">
    <property type="entry name" value="CBS"/>
    <property type="match status" value="2"/>
</dbReference>
<sequence length="141" mass="15593">MTSKISYLISKPLITVNKGTRGIEAAKKMAEHNIGSLVIMDNDKLYGIITERDIIKALGKGISLDSPVEEIGTTKNLITINDEDTVYKAAELMAKYNIRHLIVTNKEGKLVGIISIRDLIRESHVLKALSITSEQEWIGSD</sequence>
<dbReference type="GO" id="GO:0016301">
    <property type="term" value="F:kinase activity"/>
    <property type="evidence" value="ECO:0007669"/>
    <property type="project" value="UniProtKB-KW"/>
</dbReference>
<keyword evidence="4" id="KW-0808">Transferase</keyword>
<dbReference type="InterPro" id="IPR000644">
    <property type="entry name" value="CBS_dom"/>
</dbReference>
<keyword evidence="4" id="KW-0418">Kinase</keyword>
<dbReference type="KEGG" id="asul:DFR86_01345"/>
<evidence type="ECO:0000313" key="4">
    <source>
        <dbReference type="EMBL" id="AWR96321.1"/>
    </source>
</evidence>
<dbReference type="SUPFAM" id="SSF54631">
    <property type="entry name" value="CBS-domain pair"/>
    <property type="match status" value="1"/>
</dbReference>
<dbReference type="InterPro" id="IPR051257">
    <property type="entry name" value="Diverse_CBS-Domain"/>
</dbReference>
<dbReference type="EMBL" id="CP029288">
    <property type="protein sequence ID" value="AWR96321.1"/>
    <property type="molecule type" value="Genomic_DNA"/>
</dbReference>
<proteinExistence type="predicted"/>
<dbReference type="OrthoDB" id="43333at2157"/>
<dbReference type="CDD" id="cd09836">
    <property type="entry name" value="CBS_pair_arch"/>
    <property type="match status" value="1"/>
</dbReference>
<dbReference type="PANTHER" id="PTHR43080">
    <property type="entry name" value="CBS DOMAIN-CONTAINING PROTEIN CBSX3, MITOCHONDRIAL"/>
    <property type="match status" value="1"/>
</dbReference>
<feature type="domain" description="CBS" evidence="3">
    <location>
        <begin position="73"/>
        <end position="131"/>
    </location>
</feature>
<feature type="domain" description="CBS" evidence="3">
    <location>
        <begin position="9"/>
        <end position="66"/>
    </location>
</feature>
<dbReference type="GeneID" id="36836572"/>
<dbReference type="RefSeq" id="WP_110379211.1">
    <property type="nucleotide sequence ID" value="NZ_CP029288.2"/>
</dbReference>
<dbReference type="Gene3D" id="3.10.580.10">
    <property type="entry name" value="CBS-domain"/>
    <property type="match status" value="1"/>
</dbReference>
<dbReference type="PROSITE" id="PS51371">
    <property type="entry name" value="CBS"/>
    <property type="match status" value="2"/>
</dbReference>
<dbReference type="SMART" id="SM00116">
    <property type="entry name" value="CBS"/>
    <property type="match status" value="2"/>
</dbReference>
<accession>A0A2U9IJV0</accession>
<dbReference type="AlphaFoldDB" id="A0A2U9IJV0"/>
<dbReference type="PANTHER" id="PTHR43080:SF2">
    <property type="entry name" value="CBS DOMAIN-CONTAINING PROTEIN"/>
    <property type="match status" value="1"/>
</dbReference>
<name>A0A2U9IJV0_9CREN</name>
<dbReference type="Proteomes" id="UP000248410">
    <property type="component" value="Chromosome"/>
</dbReference>
<evidence type="ECO:0000313" key="5">
    <source>
        <dbReference type="Proteomes" id="UP000248410"/>
    </source>
</evidence>
<evidence type="ECO:0000256" key="2">
    <source>
        <dbReference type="PROSITE-ProRule" id="PRU00703"/>
    </source>
</evidence>